<dbReference type="STRING" id="544718.AAX25_01137"/>
<name>A0A1C0B6M1_9BACT</name>
<accession>A0A1C0B6M1</accession>
<dbReference type="RefSeq" id="WP_066178841.1">
    <property type="nucleotide sequence ID" value="NZ_LCUJ01000004.1"/>
</dbReference>
<dbReference type="Gene3D" id="3.40.630.30">
    <property type="match status" value="1"/>
</dbReference>
<dbReference type="Pfam" id="PF00583">
    <property type="entry name" value="Acetyltransf_1"/>
    <property type="match status" value="1"/>
</dbReference>
<keyword evidence="1 4" id="KW-0808">Transferase</keyword>
<dbReference type="InterPro" id="IPR016181">
    <property type="entry name" value="Acyl_CoA_acyltransferase"/>
</dbReference>
<evidence type="ECO:0000256" key="2">
    <source>
        <dbReference type="ARBA" id="ARBA00023315"/>
    </source>
</evidence>
<sequence>MIKQANKNNIENISTLIHDAIHDIAITLTGENENEKILETLDYYIKMDINRLSYNNIYTYEIQNQTVGILVAYSSNDVEKLDSPILEHINQKNIALDRFEKECFPDEFYIDTVSVSSSFQGRGIAKELFSFAEQRAKELNFKKLSLLVDFENPKAKALYEKLGFTDNDVLEVSGSQFSHMIKKL</sequence>
<dbReference type="InterPro" id="IPR000182">
    <property type="entry name" value="GNAT_dom"/>
</dbReference>
<dbReference type="Proteomes" id="UP000093281">
    <property type="component" value="Unassembled WGS sequence"/>
</dbReference>
<organism evidence="4 5">
    <name type="scientific">Aliarcobacter thereius</name>
    <dbReference type="NCBI Taxonomy" id="544718"/>
    <lineage>
        <taxon>Bacteria</taxon>
        <taxon>Pseudomonadati</taxon>
        <taxon>Campylobacterota</taxon>
        <taxon>Epsilonproteobacteria</taxon>
        <taxon>Campylobacterales</taxon>
        <taxon>Arcobacteraceae</taxon>
        <taxon>Aliarcobacter</taxon>
    </lineage>
</organism>
<feature type="domain" description="N-acetyltransferase" evidence="3">
    <location>
        <begin position="11"/>
        <end position="184"/>
    </location>
</feature>
<dbReference type="EMBL" id="LCUJ01000004">
    <property type="protein sequence ID" value="OCL98936.1"/>
    <property type="molecule type" value="Genomic_DNA"/>
</dbReference>
<evidence type="ECO:0000313" key="4">
    <source>
        <dbReference type="EMBL" id="OCL98936.1"/>
    </source>
</evidence>
<gene>
    <name evidence="4" type="ORF">AAX29_01446</name>
</gene>
<evidence type="ECO:0000256" key="1">
    <source>
        <dbReference type="ARBA" id="ARBA00022679"/>
    </source>
</evidence>
<dbReference type="PATRIC" id="fig|544718.43.peg.1108"/>
<keyword evidence="2" id="KW-0012">Acyltransferase</keyword>
<evidence type="ECO:0000259" key="3">
    <source>
        <dbReference type="PROSITE" id="PS51186"/>
    </source>
</evidence>
<dbReference type="CDD" id="cd04301">
    <property type="entry name" value="NAT_SF"/>
    <property type="match status" value="1"/>
</dbReference>
<dbReference type="OrthoDB" id="5319888at2"/>
<reference evidence="5" key="1">
    <citation type="submission" date="2015-05" db="EMBL/GenBank/DDBJ databases">
        <authorList>
            <person name="Rovetto F."/>
            <person name="Cocolin L."/>
            <person name="Illeghems K."/>
            <person name="Van Nieuwerburgh F."/>
            <person name="Houf K."/>
        </authorList>
    </citation>
    <scope>NUCLEOTIDE SEQUENCE [LARGE SCALE GENOMIC DNA]</scope>
    <source>
        <strain evidence="5">DU22</strain>
    </source>
</reference>
<dbReference type="PANTHER" id="PTHR43420">
    <property type="entry name" value="ACETYLTRANSFERASE"/>
    <property type="match status" value="1"/>
</dbReference>
<dbReference type="AlphaFoldDB" id="A0A1C0B6M1"/>
<comment type="caution">
    <text evidence="4">The sequence shown here is derived from an EMBL/GenBank/DDBJ whole genome shotgun (WGS) entry which is preliminary data.</text>
</comment>
<dbReference type="SUPFAM" id="SSF55729">
    <property type="entry name" value="Acyl-CoA N-acyltransferases (Nat)"/>
    <property type="match status" value="1"/>
</dbReference>
<evidence type="ECO:0000313" key="5">
    <source>
        <dbReference type="Proteomes" id="UP000093281"/>
    </source>
</evidence>
<protein>
    <submittedName>
        <fullName evidence="4">Putative acetyltransferase</fullName>
    </submittedName>
</protein>
<dbReference type="InterPro" id="IPR050680">
    <property type="entry name" value="YpeA/RimI_acetyltransf"/>
</dbReference>
<proteinExistence type="predicted"/>
<dbReference type="PROSITE" id="PS51186">
    <property type="entry name" value="GNAT"/>
    <property type="match status" value="1"/>
</dbReference>
<dbReference type="GO" id="GO:0016747">
    <property type="term" value="F:acyltransferase activity, transferring groups other than amino-acyl groups"/>
    <property type="evidence" value="ECO:0007669"/>
    <property type="project" value="InterPro"/>
</dbReference>